<feature type="compositionally biased region" description="Polar residues" evidence="1">
    <location>
        <begin position="118"/>
        <end position="133"/>
    </location>
</feature>
<evidence type="ECO:0000313" key="2">
    <source>
        <dbReference type="EMBL" id="PIK45739.1"/>
    </source>
</evidence>
<accession>A0A2G8KCQ3</accession>
<reference evidence="2 3" key="1">
    <citation type="journal article" date="2017" name="PLoS Biol.">
        <title>The sea cucumber genome provides insights into morphological evolution and visceral regeneration.</title>
        <authorList>
            <person name="Zhang X."/>
            <person name="Sun L."/>
            <person name="Yuan J."/>
            <person name="Sun Y."/>
            <person name="Gao Y."/>
            <person name="Zhang L."/>
            <person name="Li S."/>
            <person name="Dai H."/>
            <person name="Hamel J.F."/>
            <person name="Liu C."/>
            <person name="Yu Y."/>
            <person name="Liu S."/>
            <person name="Lin W."/>
            <person name="Guo K."/>
            <person name="Jin S."/>
            <person name="Xu P."/>
            <person name="Storey K.B."/>
            <person name="Huan P."/>
            <person name="Zhang T."/>
            <person name="Zhou Y."/>
            <person name="Zhang J."/>
            <person name="Lin C."/>
            <person name="Li X."/>
            <person name="Xing L."/>
            <person name="Huo D."/>
            <person name="Sun M."/>
            <person name="Wang L."/>
            <person name="Mercier A."/>
            <person name="Li F."/>
            <person name="Yang H."/>
            <person name="Xiang J."/>
        </authorList>
    </citation>
    <scope>NUCLEOTIDE SEQUENCE [LARGE SCALE GENOMIC DNA]</scope>
    <source>
        <strain evidence="2">Shaxun</strain>
        <tissue evidence="2">Muscle</tissue>
    </source>
</reference>
<feature type="region of interest" description="Disordered" evidence="1">
    <location>
        <begin position="118"/>
        <end position="139"/>
    </location>
</feature>
<keyword evidence="3" id="KW-1185">Reference proteome</keyword>
<organism evidence="2 3">
    <name type="scientific">Stichopus japonicus</name>
    <name type="common">Sea cucumber</name>
    <dbReference type="NCBI Taxonomy" id="307972"/>
    <lineage>
        <taxon>Eukaryota</taxon>
        <taxon>Metazoa</taxon>
        <taxon>Echinodermata</taxon>
        <taxon>Eleutherozoa</taxon>
        <taxon>Echinozoa</taxon>
        <taxon>Holothuroidea</taxon>
        <taxon>Aspidochirotacea</taxon>
        <taxon>Aspidochirotida</taxon>
        <taxon>Stichopodidae</taxon>
        <taxon>Apostichopus</taxon>
    </lineage>
</organism>
<protein>
    <submittedName>
        <fullName evidence="2">Uncharacterized protein</fullName>
    </submittedName>
</protein>
<evidence type="ECO:0000313" key="3">
    <source>
        <dbReference type="Proteomes" id="UP000230750"/>
    </source>
</evidence>
<comment type="caution">
    <text evidence="2">The sequence shown here is derived from an EMBL/GenBank/DDBJ whole genome shotgun (WGS) entry which is preliminary data.</text>
</comment>
<dbReference type="AlphaFoldDB" id="A0A2G8KCQ3"/>
<dbReference type="EMBL" id="MRZV01000689">
    <property type="protein sequence ID" value="PIK45739.1"/>
    <property type="molecule type" value="Genomic_DNA"/>
</dbReference>
<evidence type="ECO:0000256" key="1">
    <source>
        <dbReference type="SAM" id="MobiDB-lite"/>
    </source>
</evidence>
<dbReference type="Proteomes" id="UP000230750">
    <property type="component" value="Unassembled WGS sequence"/>
</dbReference>
<dbReference type="OrthoDB" id="10595773at2759"/>
<name>A0A2G8KCQ3_STIJA</name>
<proteinExistence type="predicted"/>
<sequence length="167" mass="19230">MILGARNYFPNRGSSLIVSRRECKQARDVRNPFLRNADLSPDLQGSVDIKLKLGFIEPVKPRSQNRLKKVMLYDNVCEQRKLELNLVKLSTEEKRCVENIIHRKAEFVELLAKNAAVSSNRSKQRPSSESTYGRRNHLISTRHEGDYIPGLRLEASSKPVREIEVWS</sequence>
<gene>
    <name evidence="2" type="ORF">BSL78_17379</name>
</gene>